<dbReference type="GO" id="GO:0006402">
    <property type="term" value="P:mRNA catabolic process"/>
    <property type="evidence" value="ECO:0007669"/>
    <property type="project" value="TreeGrafter"/>
</dbReference>
<evidence type="ECO:0000259" key="3">
    <source>
        <dbReference type="PROSITE" id="PS50830"/>
    </source>
</evidence>
<evidence type="ECO:0000313" key="5">
    <source>
        <dbReference type="Proteomes" id="UP001146120"/>
    </source>
</evidence>
<dbReference type="CDD" id="cd19953">
    <property type="entry name" value="PDS5"/>
    <property type="match status" value="1"/>
</dbReference>
<keyword evidence="5" id="KW-1185">Reference proteome</keyword>
<dbReference type="Pfam" id="PF20168">
    <property type="entry name" value="PDS5"/>
    <property type="match status" value="1"/>
</dbReference>
<dbReference type="SUPFAM" id="SSF63748">
    <property type="entry name" value="Tudor/PWWP/MBT"/>
    <property type="match status" value="1"/>
</dbReference>
<feature type="domain" description="TNase-like" evidence="3">
    <location>
        <begin position="1707"/>
        <end position="1850"/>
    </location>
</feature>
<dbReference type="SMART" id="SM00333">
    <property type="entry name" value="TUDOR"/>
    <property type="match status" value="1"/>
</dbReference>
<feature type="region of interest" description="Disordered" evidence="1">
    <location>
        <begin position="1"/>
        <end position="107"/>
    </location>
</feature>
<evidence type="ECO:0000313" key="4">
    <source>
        <dbReference type="EMBL" id="DBA04877.1"/>
    </source>
</evidence>
<feature type="domain" description="TNase-like" evidence="3">
    <location>
        <begin position="1536"/>
        <end position="1681"/>
    </location>
</feature>
<proteinExistence type="predicted"/>
<sequence>MPPRKAKGTAAKAKAKAKPSVARKSVRKSPAKAKRQVKITDALKRVAKRKRATGADGSEVDEETKDNEDEEEDEDGSTPGEDDDEGAERGSRGSSWDSAGKRGRARNGKDDVALEDVLTGSYLTTASNTSDLSRKLKQTFVLLQRMGNQQQEDVALEQLRLVCAELLHETIMENTEKNVRSLAACCFVELMRIYAPDMPFKSNEELYDAFQLLLEQLRLLAIESDATTDGSVASSSCDLHYFHVLESLATVKSCVLLIGMDFVAEDGEEQLLVQLFKTLFETVQKEHSVKIEQLMLSIMATCIEESDTMDQALLDTILAPLLQPTPHDGSAADGGDCGPYKMARELIQRTSDHLQSHLSHYFNSILVDAPSAVSLQKTSELKEHVYTLIYEVHKVNASLLMYVLPNVCMQLQVDEVATRSDAIALMGRLFASSHADYGQQHMKIFRSFLGRFRDVSKEIRLQMVQVCAIIWERKPELGSTLETEFIQRLADPEWEVRRLVVNEVCDLAMNNIELVSYECLHEVGERVKDKKVVLRKETMTGLSQVYAKYISTCWKEEKEAGGVLKNPVPAELAKKLGWVPDYVLKCFAYPQEELKLRVIQLLDDILLPKAFTDAARAKGVLYIFRHLDNVSKEALRRILNERCKCLAACRSLVLSKKEVRKNNATTAGELEKAKDAFLDAIAPFFKETDNLNKLVTQFVNWKDNHLIQHLSALCDITQNHQETRSARDQLIKVVGSKTPLGEFAKNLCRKMNLLTINQPLLGTLLRFLSDRHGSFSRDNRSVTEILLLVSRTTPELFAPYVGDELEAIISNHSGAAEVEEDESDEDDEEAKDQNVVIGILQVLANFSDYSRKIQPKGAKTKTTSAVTPSDGMKKTLQQICLSYGNHQPSKKNSHISDGPKLAAICLANFYSSDKWLTSVILKISNKKKLSSPPTANTLAALQSLAVFAKRSSSSFSTRLLIEDLWATLVDDYLSEKSSSTEAPSKGKKGSKSGVALNAAMMAEIRCTAIKVAAHLLLFCEMDDEDKKQKAGHFTEMLLAVLRSDGRTWTSSPALAVKYRIAASGSLLKLMRSASTESTLSISDWHVLGFVMQDSDEEVRAAFIKHLTSHLMKQTVPHPHKYLSYLALAGIERNGLLKKQAANLLAAAVDRMRHMFETMTSSTQSTSDDEDDDDSNNTKSLSVLIVPEYSLPYVIHLLAHHPDFPEIKGERYDEAFGNARWNEQVAYLHFFLEGLVPASQAAEADNIAFLLQILTKLSECHDATSPGERSIYPLIDTCVGLLKRKIKNQSNLKAYPGKIYLPKHLFAPGKDSAVPSNGSAMSDAVAKRRVPRIATSLSPIKGFESVGSFKMIRSPPPKRKASPSSRRSSGPKSPASPAPVTAKTSTDNNATPTTPRRQSLMRKARTSVKTYVNDDSSSEDDMDAFVPNASVASRTTKRRSVGSVSPRVASRRNSRDAVDAAATNGDDDNAADEAEPSLAKKSVKKHEVDEEEKEENNDDDEEEMIATWHSLAKEGPSSSKAPAKLPHPHILALPAMASGTATVKAVLSGDTLVLMGAAKNGPPPELMLTLSSLNAPRLARSPEASNEPYAWVSREFLRKRVIGKQVRFKVEYRVAAINRDFGSVWITKDNGKEENLCVVMARAGLAKVKPLDQSRDGVCCDHEQMLQLEQQAITEKRGMYADADDRANVTVKYSGAVGDALLDEFKGKLVPAIVESVRDGASMRVVLKPNMFIVNFGLAGVQCPRMAPPVGTATSVEAIGPAPHAREAKHFTETRLLHRDVELKLEGVDKYGNLYGSVVHSSGKNISVELLKSGLGKMADWSSSFVSSAARSAMRAAEKEAKTAGLRVWRDYQAPVLQSDKQARGVVVEVISGDCVVVYLPEKNEEKRIYLSSLRAPRMGNPRRSEPNAPYAQEAKEFLRQKAIGKNVLVEVEYEKTNPALGDNQLMTFASLLVESAKKPASATNKGWNLAVEVVGAGFAEVVRHRPDEEKSEYYDDLVTAETKAQTQKKGMYSGKEAPEHRYTDLCFDATKAKQYLPFLKREKSTRAVVEYIYSGTRVKLFIPKENCMINFVVAGIKCPQPTRYGGQGVVSAAAEPFGEDSKMFTKRSIMQRNVIVEIEDMDRGGNAFGPLYVNGGKDEKNNFGCHLLAEGLAWVDQFSVERTSTGAELQRAEEAAKQAKKNYWKNYDAAAAAAKAQATTQMKTSDDVMPAVKLSEIVNGTHFFIQNVADRTYATVEEKMKEFTRQQGTQGKTLEIRRNTVCAGLFDDGNGPLWNRAKVEYVNADGSARVRFIDYGNVATLPPNRLRPLDAAVTQYPPQAKECVFGFIKPMPATDEFGQDAAHMLGDIAWGHTLTARVHGTDDQNRLIVSLYKNNQSVSETILEAGVIRTDRKALVRVAPHQKTVVDGLIKAQTAAKKKRVCLWRYGDIESDED</sequence>
<dbReference type="InterPro" id="IPR016071">
    <property type="entry name" value="Staphylococal_nuclease_OB-fold"/>
</dbReference>
<feature type="compositionally biased region" description="Basic residues" evidence="1">
    <location>
        <begin position="1"/>
        <end position="17"/>
    </location>
</feature>
<dbReference type="Gene3D" id="2.40.50.90">
    <property type="match status" value="5"/>
</dbReference>
<dbReference type="InterPro" id="IPR002999">
    <property type="entry name" value="Tudor"/>
</dbReference>
<dbReference type="SUPFAM" id="SSF50199">
    <property type="entry name" value="Staphylococcal nuclease"/>
    <property type="match status" value="5"/>
</dbReference>
<dbReference type="PANTHER" id="PTHR12302">
    <property type="entry name" value="EBNA2 BINDING PROTEIN P100"/>
    <property type="match status" value="1"/>
</dbReference>
<feature type="compositionally biased region" description="Acidic residues" evidence="1">
    <location>
        <begin position="1488"/>
        <end position="1501"/>
    </location>
</feature>
<protein>
    <submittedName>
        <fullName evidence="4">Uncharacterized protein</fullName>
    </submittedName>
</protein>
<dbReference type="EMBL" id="DAKRPA010000004">
    <property type="protein sequence ID" value="DBA04877.1"/>
    <property type="molecule type" value="Genomic_DNA"/>
</dbReference>
<accession>A0AAV2ZIS8</accession>
<feature type="compositionally biased region" description="Polar residues" evidence="1">
    <location>
        <begin position="1381"/>
        <end position="1396"/>
    </location>
</feature>
<dbReference type="PROSITE" id="PS50830">
    <property type="entry name" value="TNASE_3"/>
    <property type="match status" value="4"/>
</dbReference>
<dbReference type="SUPFAM" id="SSF48371">
    <property type="entry name" value="ARM repeat"/>
    <property type="match status" value="2"/>
</dbReference>
<reference evidence="4" key="1">
    <citation type="submission" date="2022-11" db="EMBL/GenBank/DDBJ databases">
        <authorList>
            <person name="Morgan W.R."/>
            <person name="Tartar A."/>
        </authorList>
    </citation>
    <scope>NUCLEOTIDE SEQUENCE</scope>
    <source>
        <strain evidence="4">ARSEF 373</strain>
    </source>
</reference>
<evidence type="ECO:0000259" key="2">
    <source>
        <dbReference type="PROSITE" id="PS50304"/>
    </source>
</evidence>
<evidence type="ECO:0000256" key="1">
    <source>
        <dbReference type="SAM" id="MobiDB-lite"/>
    </source>
</evidence>
<dbReference type="Pfam" id="PF00567">
    <property type="entry name" value="TUDOR"/>
    <property type="match status" value="1"/>
</dbReference>
<dbReference type="FunFam" id="2.40.50.90:FF:000010">
    <property type="entry name" value="Ribonuclease"/>
    <property type="match status" value="1"/>
</dbReference>
<dbReference type="GO" id="GO:0004518">
    <property type="term" value="F:nuclease activity"/>
    <property type="evidence" value="ECO:0007669"/>
    <property type="project" value="TreeGrafter"/>
</dbReference>
<feature type="compositionally biased region" description="Acidic residues" evidence="1">
    <location>
        <begin position="1464"/>
        <end position="1474"/>
    </location>
</feature>
<comment type="caution">
    <text evidence="4">The sequence shown here is derived from an EMBL/GenBank/DDBJ whole genome shotgun (WGS) entry which is preliminary data.</text>
</comment>
<feature type="compositionally biased region" description="Basic residues" evidence="1">
    <location>
        <begin position="24"/>
        <end position="37"/>
    </location>
</feature>
<name>A0AAV2ZIS8_9STRA</name>
<gene>
    <name evidence="4" type="ORF">N0F65_006879</name>
</gene>
<feature type="domain" description="Tudor" evidence="2">
    <location>
        <begin position="2255"/>
        <end position="2316"/>
    </location>
</feature>
<dbReference type="GO" id="GO:0003723">
    <property type="term" value="F:RNA binding"/>
    <property type="evidence" value="ECO:0007669"/>
    <property type="project" value="TreeGrafter"/>
</dbReference>
<reference evidence="4" key="2">
    <citation type="journal article" date="2023" name="Microbiol Resour">
        <title>Decontamination and Annotation of the Draft Genome Sequence of the Oomycete Lagenidium giganteum ARSEF 373.</title>
        <authorList>
            <person name="Morgan W.R."/>
            <person name="Tartar A."/>
        </authorList>
    </citation>
    <scope>NUCLEOTIDE SEQUENCE</scope>
    <source>
        <strain evidence="4">ARSEF 373</strain>
    </source>
</reference>
<feature type="domain" description="TNase-like" evidence="3">
    <location>
        <begin position="2043"/>
        <end position="2186"/>
    </location>
</feature>
<dbReference type="SMART" id="SM00318">
    <property type="entry name" value="SNc"/>
    <property type="match status" value="4"/>
</dbReference>
<dbReference type="GO" id="GO:0005829">
    <property type="term" value="C:cytosol"/>
    <property type="evidence" value="ECO:0007669"/>
    <property type="project" value="TreeGrafter"/>
</dbReference>
<feature type="region of interest" description="Disordered" evidence="1">
    <location>
        <begin position="1347"/>
        <end position="1501"/>
    </location>
</feature>
<dbReference type="InterPro" id="IPR035437">
    <property type="entry name" value="SNase_OB-fold_sf"/>
</dbReference>
<organism evidence="4 5">
    <name type="scientific">Lagenidium giganteum</name>
    <dbReference type="NCBI Taxonomy" id="4803"/>
    <lineage>
        <taxon>Eukaryota</taxon>
        <taxon>Sar</taxon>
        <taxon>Stramenopiles</taxon>
        <taxon>Oomycota</taxon>
        <taxon>Peronosporomycetes</taxon>
        <taxon>Pythiales</taxon>
        <taxon>Pythiaceae</taxon>
    </lineage>
</organism>
<dbReference type="GO" id="GO:0005634">
    <property type="term" value="C:nucleus"/>
    <property type="evidence" value="ECO:0007669"/>
    <property type="project" value="TreeGrafter"/>
</dbReference>
<feature type="domain" description="TNase-like" evidence="3">
    <location>
        <begin position="1860"/>
        <end position="2014"/>
    </location>
</feature>
<dbReference type="Proteomes" id="UP001146120">
    <property type="component" value="Unassembled WGS sequence"/>
</dbReference>
<feature type="compositionally biased region" description="Acidic residues" evidence="1">
    <location>
        <begin position="58"/>
        <end position="86"/>
    </location>
</feature>
<dbReference type="FunFam" id="2.40.50.90:FF:000002">
    <property type="entry name" value="Staphylococcal nuclease domain-containing protein"/>
    <property type="match status" value="1"/>
</dbReference>
<dbReference type="FunFam" id="2.40.50.90:FF:000018">
    <property type="entry name" value="Ribonuclease"/>
    <property type="match status" value="1"/>
</dbReference>
<dbReference type="Pfam" id="PF00565">
    <property type="entry name" value="SNase"/>
    <property type="match status" value="5"/>
</dbReference>
<dbReference type="InterPro" id="IPR016024">
    <property type="entry name" value="ARM-type_fold"/>
</dbReference>
<dbReference type="PROSITE" id="PS50304">
    <property type="entry name" value="TUDOR"/>
    <property type="match status" value="1"/>
</dbReference>
<feature type="compositionally biased region" description="Low complexity" evidence="1">
    <location>
        <begin position="1361"/>
        <end position="1378"/>
    </location>
</feature>
<dbReference type="Gene3D" id="2.30.30.140">
    <property type="match status" value="1"/>
</dbReference>
<dbReference type="PANTHER" id="PTHR12302:SF2">
    <property type="entry name" value="STAPHYLOCOCCAL NUCLEASE DOMAIN-CONTAINING PROTEIN 1"/>
    <property type="match status" value="1"/>
</dbReference>